<organism evidence="1 2">
    <name type="scientific">Chryseolinea serpens</name>
    <dbReference type="NCBI Taxonomy" id="947013"/>
    <lineage>
        <taxon>Bacteria</taxon>
        <taxon>Pseudomonadati</taxon>
        <taxon>Bacteroidota</taxon>
        <taxon>Cytophagia</taxon>
        <taxon>Cytophagales</taxon>
        <taxon>Fulvivirgaceae</taxon>
        <taxon>Chryseolinea</taxon>
    </lineage>
</organism>
<dbReference type="InterPro" id="IPR053825">
    <property type="entry name" value="DUF7009"/>
</dbReference>
<dbReference type="RefSeq" id="WP_073135622.1">
    <property type="nucleotide sequence ID" value="NZ_FQWQ01000002.1"/>
</dbReference>
<dbReference type="AlphaFoldDB" id="A0A1M5QX48"/>
<protein>
    <submittedName>
        <fullName evidence="1">Uncharacterized protein</fullName>
    </submittedName>
</protein>
<evidence type="ECO:0000313" key="1">
    <source>
        <dbReference type="EMBL" id="SHH18299.1"/>
    </source>
</evidence>
<gene>
    <name evidence="1" type="ORF">SAMN04488109_3047</name>
</gene>
<accession>A0A1M5QX48</accession>
<evidence type="ECO:0000313" key="2">
    <source>
        <dbReference type="Proteomes" id="UP000184212"/>
    </source>
</evidence>
<dbReference type="Pfam" id="PF22668">
    <property type="entry name" value="DUF7009"/>
    <property type="match status" value="1"/>
</dbReference>
<dbReference type="Proteomes" id="UP000184212">
    <property type="component" value="Unassembled WGS sequence"/>
</dbReference>
<dbReference type="OrthoDB" id="7060517at2"/>
<proteinExistence type="predicted"/>
<keyword evidence="2" id="KW-1185">Reference proteome</keyword>
<reference evidence="1 2" key="1">
    <citation type="submission" date="2016-11" db="EMBL/GenBank/DDBJ databases">
        <authorList>
            <person name="Jaros S."/>
            <person name="Januszkiewicz K."/>
            <person name="Wedrychowicz H."/>
        </authorList>
    </citation>
    <scope>NUCLEOTIDE SEQUENCE [LARGE SCALE GENOMIC DNA]</scope>
    <source>
        <strain evidence="1 2">DSM 24574</strain>
    </source>
</reference>
<sequence>MKIRISANSIRVRLSKSEVEKLSTKGLLEDKTSFGTTYFSYAVERKAGIKALSANYRENKITLSVPETLVTGWPENTVVGFDAHQAVSETETLYLLLEKDFKCLDNTLEDQSDNFENPKKVC</sequence>
<name>A0A1M5QX48_9BACT</name>
<dbReference type="STRING" id="947013.SAMN04488109_3047"/>
<dbReference type="EMBL" id="FQWQ01000002">
    <property type="protein sequence ID" value="SHH18299.1"/>
    <property type="molecule type" value="Genomic_DNA"/>
</dbReference>